<dbReference type="Proteomes" id="UP001530293">
    <property type="component" value="Unassembled WGS sequence"/>
</dbReference>
<dbReference type="Gene3D" id="3.30.390.80">
    <property type="entry name" value="DNA repair protein Rad52/59/22"/>
    <property type="match status" value="1"/>
</dbReference>
<dbReference type="Pfam" id="PF04098">
    <property type="entry name" value="Rad52_Rad22"/>
    <property type="match status" value="1"/>
</dbReference>
<sequence length="410" mass="44582">MMSSVHSSSSSSPTHQQQNYPVATLASGSGSSIVATTTMIDSTNEPMRNYDGTEMRDANSSIVYKSQFLSTHPLRSDCKERVGYAGMKLTYVSGDGVIRTMNAIFGHGGWSSQITMERNILNEKDERGRWNVGYITSVRVTLLNGASHEDCGSGEGIDNSKIKAHEKAIKSAITDGMKRAARHFGERLGNALYVKGCGIRTAPKTNREALLELERKDALNLFGDQAVLRENHLHSPDENQSSSDVSTASTTVTTSTALSASTTNEVRNENWQQNRTGQTMNHVANSYSTRPSFNDEQSGLTNSSVLPSPIPSSRVPHGSSSHSRVATHSTLTLTNNAPRPPTLMAPPARHTVNNTGKRGLVDGIENQYPMNNIHDASNLNGYSNNNGDNAKRLRVNPYNSKTENSNRLSV</sequence>
<evidence type="ECO:0000256" key="3">
    <source>
        <dbReference type="ARBA" id="ARBA00023172"/>
    </source>
</evidence>
<name>A0ABD3MLI6_9STRA</name>
<feature type="compositionally biased region" description="Polar residues" evidence="5">
    <location>
        <begin position="326"/>
        <end position="337"/>
    </location>
</feature>
<feature type="compositionally biased region" description="Polar residues" evidence="5">
    <location>
        <begin position="397"/>
        <end position="410"/>
    </location>
</feature>
<evidence type="ECO:0000313" key="7">
    <source>
        <dbReference type="Proteomes" id="UP001530293"/>
    </source>
</evidence>
<feature type="compositionally biased region" description="Low complexity" evidence="5">
    <location>
        <begin position="311"/>
        <end position="324"/>
    </location>
</feature>
<dbReference type="GO" id="GO:0006310">
    <property type="term" value="P:DNA recombination"/>
    <property type="evidence" value="ECO:0007669"/>
    <property type="project" value="UniProtKB-KW"/>
</dbReference>
<feature type="compositionally biased region" description="Low complexity" evidence="5">
    <location>
        <begin position="375"/>
        <end position="388"/>
    </location>
</feature>
<keyword evidence="4" id="KW-0234">DNA repair</keyword>
<dbReference type="PANTHER" id="PTHR12132:SF1">
    <property type="entry name" value="DNA REPAIR PROTEIN RAD52 HOMOLOG"/>
    <property type="match status" value="1"/>
</dbReference>
<dbReference type="InterPro" id="IPR041247">
    <property type="entry name" value="Rad52_fam"/>
</dbReference>
<dbReference type="GO" id="GO:0006302">
    <property type="term" value="P:double-strand break repair"/>
    <property type="evidence" value="ECO:0007669"/>
    <property type="project" value="UniProtKB-ARBA"/>
</dbReference>
<evidence type="ECO:0000256" key="2">
    <source>
        <dbReference type="ARBA" id="ARBA00022763"/>
    </source>
</evidence>
<comment type="caution">
    <text evidence="6">The sequence shown here is derived from an EMBL/GenBank/DDBJ whole genome shotgun (WGS) entry which is preliminary data.</text>
</comment>
<evidence type="ECO:0000313" key="6">
    <source>
        <dbReference type="EMBL" id="KAL3764799.1"/>
    </source>
</evidence>
<protein>
    <submittedName>
        <fullName evidence="6">Uncharacterized protein</fullName>
    </submittedName>
</protein>
<dbReference type="InterPro" id="IPR042525">
    <property type="entry name" value="Rad52_Rad59_Rad22_sf"/>
</dbReference>
<keyword evidence="7" id="KW-1185">Reference proteome</keyword>
<gene>
    <name evidence="6" type="ORF">ACHAWU_006216</name>
</gene>
<reference evidence="6 7" key="1">
    <citation type="submission" date="2024-10" db="EMBL/GenBank/DDBJ databases">
        <title>Updated reference genomes for cyclostephanoid diatoms.</title>
        <authorList>
            <person name="Roberts W.R."/>
            <person name="Alverson A.J."/>
        </authorList>
    </citation>
    <scope>NUCLEOTIDE SEQUENCE [LARGE SCALE GENOMIC DNA]</scope>
    <source>
        <strain evidence="6 7">AJA232-27</strain>
    </source>
</reference>
<dbReference type="PANTHER" id="PTHR12132">
    <property type="entry name" value="DNA REPAIR AND RECOMBINATION PROTEIN RAD52, RAD59"/>
    <property type="match status" value="1"/>
</dbReference>
<feature type="region of interest" description="Disordered" evidence="5">
    <location>
        <begin position="234"/>
        <end position="355"/>
    </location>
</feature>
<dbReference type="SUPFAM" id="SSF54768">
    <property type="entry name" value="dsRNA-binding domain-like"/>
    <property type="match status" value="1"/>
</dbReference>
<evidence type="ECO:0000256" key="4">
    <source>
        <dbReference type="ARBA" id="ARBA00023204"/>
    </source>
</evidence>
<dbReference type="AlphaFoldDB" id="A0ABD3MLI6"/>
<keyword evidence="3" id="KW-0233">DNA recombination</keyword>
<feature type="region of interest" description="Disordered" evidence="5">
    <location>
        <begin position="371"/>
        <end position="410"/>
    </location>
</feature>
<dbReference type="InterPro" id="IPR007232">
    <property type="entry name" value="Rad52_Rad59_Rad22"/>
</dbReference>
<evidence type="ECO:0000256" key="5">
    <source>
        <dbReference type="SAM" id="MobiDB-lite"/>
    </source>
</evidence>
<keyword evidence="2" id="KW-0227">DNA damage</keyword>
<dbReference type="EMBL" id="JALLBG020000101">
    <property type="protein sequence ID" value="KAL3764799.1"/>
    <property type="molecule type" value="Genomic_DNA"/>
</dbReference>
<organism evidence="6 7">
    <name type="scientific">Discostella pseudostelligera</name>
    <dbReference type="NCBI Taxonomy" id="259834"/>
    <lineage>
        <taxon>Eukaryota</taxon>
        <taxon>Sar</taxon>
        <taxon>Stramenopiles</taxon>
        <taxon>Ochrophyta</taxon>
        <taxon>Bacillariophyta</taxon>
        <taxon>Coscinodiscophyceae</taxon>
        <taxon>Thalassiosirophycidae</taxon>
        <taxon>Stephanodiscales</taxon>
        <taxon>Stephanodiscaceae</taxon>
        <taxon>Discostella</taxon>
    </lineage>
</organism>
<proteinExistence type="inferred from homology"/>
<feature type="compositionally biased region" description="Polar residues" evidence="5">
    <location>
        <begin position="269"/>
        <end position="306"/>
    </location>
</feature>
<evidence type="ECO:0000256" key="1">
    <source>
        <dbReference type="ARBA" id="ARBA00006638"/>
    </source>
</evidence>
<feature type="compositionally biased region" description="Low complexity" evidence="5">
    <location>
        <begin position="241"/>
        <end position="263"/>
    </location>
</feature>
<comment type="similarity">
    <text evidence="1">Belongs to the RAD52 family.</text>
</comment>
<accession>A0ABD3MLI6</accession>